<dbReference type="InterPro" id="IPR011990">
    <property type="entry name" value="TPR-like_helical_dom_sf"/>
</dbReference>
<evidence type="ECO:0000313" key="2">
    <source>
        <dbReference type="EMBL" id="CAD8257484.1"/>
    </source>
</evidence>
<accession>A0A7R9U8B1</accession>
<dbReference type="PROSITE" id="PS51375">
    <property type="entry name" value="PPR"/>
    <property type="match status" value="1"/>
</dbReference>
<sequence>MREAIPWMPAFGPSGFEPDLVTFQVAMKACLQGELLDMAAKVWRCLEVELARDNDTTKWSRPTARASSGRDAFRRENVPLKPDLSLWAMYIHILLQYGYEAEALAVLSEMHAAGIPPTRRTLASWDMALLDDGKSRTRSVVR</sequence>
<dbReference type="AlphaFoldDB" id="A0A7R9U8B1"/>
<proteinExistence type="predicted"/>
<gene>
    <name evidence="2" type="ORF">PPYR1160_LOCUS6977</name>
</gene>
<protein>
    <recommendedName>
        <fullName evidence="3">Pentatricopeptide repeat-containing protein</fullName>
    </recommendedName>
</protein>
<dbReference type="Gene3D" id="1.25.40.10">
    <property type="entry name" value="Tetratricopeptide repeat domain"/>
    <property type="match status" value="1"/>
</dbReference>
<dbReference type="InterPro" id="IPR002885">
    <property type="entry name" value="PPR_rpt"/>
</dbReference>
<evidence type="ECO:0008006" key="3">
    <source>
        <dbReference type="Google" id="ProtNLM"/>
    </source>
</evidence>
<feature type="repeat" description="PPR" evidence="1">
    <location>
        <begin position="83"/>
        <end position="117"/>
    </location>
</feature>
<evidence type="ECO:0000256" key="1">
    <source>
        <dbReference type="PROSITE-ProRule" id="PRU00708"/>
    </source>
</evidence>
<name>A0A7R9U8B1_9STRA</name>
<reference evidence="2" key="1">
    <citation type="submission" date="2021-01" db="EMBL/GenBank/DDBJ databases">
        <authorList>
            <person name="Corre E."/>
            <person name="Pelletier E."/>
            <person name="Niang G."/>
            <person name="Scheremetjew M."/>
            <person name="Finn R."/>
            <person name="Kale V."/>
            <person name="Holt S."/>
            <person name="Cochrane G."/>
            <person name="Meng A."/>
            <person name="Brown T."/>
            <person name="Cohen L."/>
        </authorList>
    </citation>
    <scope>NUCLEOTIDE SEQUENCE</scope>
    <source>
        <strain evidence="2">CCMP2078</strain>
    </source>
</reference>
<dbReference type="EMBL" id="HBEA01009078">
    <property type="protein sequence ID" value="CAD8257484.1"/>
    <property type="molecule type" value="Transcribed_RNA"/>
</dbReference>
<organism evidence="2">
    <name type="scientific">Pinguiococcus pyrenoidosus</name>
    <dbReference type="NCBI Taxonomy" id="172671"/>
    <lineage>
        <taxon>Eukaryota</taxon>
        <taxon>Sar</taxon>
        <taxon>Stramenopiles</taxon>
        <taxon>Ochrophyta</taxon>
        <taxon>Pinguiophyceae</taxon>
        <taxon>Pinguiochrysidales</taxon>
        <taxon>Pinguiochrysidaceae</taxon>
        <taxon>Pinguiococcus</taxon>
    </lineage>
</organism>